<keyword evidence="3" id="KW-1003">Cell membrane</keyword>
<dbReference type="RefSeq" id="WP_092214416.1">
    <property type="nucleotide sequence ID" value="NZ_CP030050.1"/>
</dbReference>
<dbReference type="Pfam" id="PF19300">
    <property type="entry name" value="BPD_transp_1_N"/>
    <property type="match status" value="1"/>
</dbReference>
<dbReference type="GO" id="GO:0055085">
    <property type="term" value="P:transmembrane transport"/>
    <property type="evidence" value="ECO:0007669"/>
    <property type="project" value="InterPro"/>
</dbReference>
<accession>A0AAE7NN86</accession>
<feature type="transmembrane region" description="Helical" evidence="7">
    <location>
        <begin position="18"/>
        <end position="39"/>
    </location>
</feature>
<evidence type="ECO:0000256" key="7">
    <source>
        <dbReference type="RuleBase" id="RU363032"/>
    </source>
</evidence>
<keyword evidence="5 7" id="KW-1133">Transmembrane helix</keyword>
<evidence type="ECO:0000256" key="3">
    <source>
        <dbReference type="ARBA" id="ARBA00022475"/>
    </source>
</evidence>
<dbReference type="PANTHER" id="PTHR43163">
    <property type="entry name" value="DIPEPTIDE TRANSPORT SYSTEM PERMEASE PROTEIN DPPB-RELATED"/>
    <property type="match status" value="1"/>
</dbReference>
<feature type="transmembrane region" description="Helical" evidence="7">
    <location>
        <begin position="255"/>
        <end position="281"/>
    </location>
</feature>
<dbReference type="InterPro" id="IPR045621">
    <property type="entry name" value="BPD_transp_1_N"/>
</dbReference>
<comment type="similarity">
    <text evidence="7">Belongs to the binding-protein-dependent transport system permease family.</text>
</comment>
<feature type="transmembrane region" description="Helical" evidence="7">
    <location>
        <begin position="112"/>
        <end position="132"/>
    </location>
</feature>
<dbReference type="EMBL" id="CP030050">
    <property type="protein sequence ID" value="QOZ67310.1"/>
    <property type="molecule type" value="Genomic_DNA"/>
</dbReference>
<evidence type="ECO:0000256" key="2">
    <source>
        <dbReference type="ARBA" id="ARBA00022448"/>
    </source>
</evidence>
<dbReference type="Gene3D" id="1.10.3720.10">
    <property type="entry name" value="MetI-like"/>
    <property type="match status" value="1"/>
</dbReference>
<feature type="transmembrane region" description="Helical" evidence="7">
    <location>
        <begin position="144"/>
        <end position="172"/>
    </location>
</feature>
<dbReference type="KEGG" id="barh:WN72_14070"/>
<evidence type="ECO:0000313" key="10">
    <source>
        <dbReference type="Proteomes" id="UP000594015"/>
    </source>
</evidence>
<dbReference type="SUPFAM" id="SSF161098">
    <property type="entry name" value="MetI-like"/>
    <property type="match status" value="1"/>
</dbReference>
<dbReference type="CDD" id="cd06261">
    <property type="entry name" value="TM_PBP2"/>
    <property type="match status" value="1"/>
</dbReference>
<feature type="domain" description="ABC transmembrane type-1" evidence="8">
    <location>
        <begin position="108"/>
        <end position="324"/>
    </location>
</feature>
<dbReference type="PROSITE" id="PS50928">
    <property type="entry name" value="ABC_TM1"/>
    <property type="match status" value="1"/>
</dbReference>
<protein>
    <submittedName>
        <fullName evidence="9">ABC transporter permease</fullName>
    </submittedName>
</protein>
<dbReference type="Pfam" id="PF00528">
    <property type="entry name" value="BPD_transp_1"/>
    <property type="match status" value="1"/>
</dbReference>
<reference evidence="9 10" key="1">
    <citation type="submission" date="2018-06" db="EMBL/GenBank/DDBJ databases">
        <title>Comparative genomics of Bradyrhizobium nodulating Arachidis hypogaea.</title>
        <authorList>
            <person name="Li Y."/>
        </authorList>
    </citation>
    <scope>NUCLEOTIDE SEQUENCE [LARGE SCALE GENOMIC DNA]</scope>
    <source>
        <strain evidence="9 10">CCBAU 051107</strain>
    </source>
</reference>
<dbReference type="AlphaFoldDB" id="A0AAE7NN86"/>
<evidence type="ECO:0000256" key="5">
    <source>
        <dbReference type="ARBA" id="ARBA00022989"/>
    </source>
</evidence>
<sequence>MSSAGQSRSLLRYVARRVLLAIPLILGIIAFNFFLLQLAPGDLADVVASEQGGAAADAGYVQELRKAFGLDLPILLQLWTYLKNVATLDFGFSHRYGIAVTELITARLGGTLLLAATSLVIAVILGTVLGLLAARRPGGVIDSVVSILATLAYSAPLFWVGLMLIVFFGVYLQWLPTGGMQEVTKVPLQGLALLIDRLHHLILPATTLALFFMAIYARMTRASMIEAMSQDYIRTARAKGLRDRRIIFRHGFRNALLPLVTMIGLQAGTLLGGSVVVETVFAWPGMGRLAFEAVSNRDLNLLLSIMLLSSFVVVAVNLVVDILYAWLDPRIEVGA</sequence>
<dbReference type="InterPro" id="IPR000515">
    <property type="entry name" value="MetI-like"/>
</dbReference>
<gene>
    <name evidence="9" type="ORF">WN72_14070</name>
</gene>
<dbReference type="PANTHER" id="PTHR43163:SF9">
    <property type="entry name" value="ABC TRANSPORTER PERMEASE PROTEIN"/>
    <property type="match status" value="1"/>
</dbReference>
<evidence type="ECO:0000256" key="1">
    <source>
        <dbReference type="ARBA" id="ARBA00004651"/>
    </source>
</evidence>
<comment type="subcellular location">
    <subcellularLocation>
        <location evidence="1 7">Cell membrane</location>
        <topology evidence="1 7">Multi-pass membrane protein</topology>
    </subcellularLocation>
</comment>
<keyword evidence="6 7" id="KW-0472">Membrane</keyword>
<evidence type="ECO:0000256" key="6">
    <source>
        <dbReference type="ARBA" id="ARBA00023136"/>
    </source>
</evidence>
<evidence type="ECO:0000256" key="4">
    <source>
        <dbReference type="ARBA" id="ARBA00022692"/>
    </source>
</evidence>
<feature type="transmembrane region" description="Helical" evidence="7">
    <location>
        <begin position="301"/>
        <end position="327"/>
    </location>
</feature>
<evidence type="ECO:0000259" key="8">
    <source>
        <dbReference type="PROSITE" id="PS50928"/>
    </source>
</evidence>
<proteinExistence type="inferred from homology"/>
<keyword evidence="4 7" id="KW-0812">Transmembrane</keyword>
<dbReference type="Proteomes" id="UP000594015">
    <property type="component" value="Chromosome"/>
</dbReference>
<dbReference type="GO" id="GO:0005886">
    <property type="term" value="C:plasma membrane"/>
    <property type="evidence" value="ECO:0007669"/>
    <property type="project" value="UniProtKB-SubCell"/>
</dbReference>
<name>A0AAE7NN86_9BRAD</name>
<evidence type="ECO:0000313" key="9">
    <source>
        <dbReference type="EMBL" id="QOZ67310.1"/>
    </source>
</evidence>
<keyword evidence="2 7" id="KW-0813">Transport</keyword>
<feature type="transmembrane region" description="Helical" evidence="7">
    <location>
        <begin position="198"/>
        <end position="217"/>
    </location>
</feature>
<dbReference type="InterPro" id="IPR035906">
    <property type="entry name" value="MetI-like_sf"/>
</dbReference>
<organism evidence="9 10">
    <name type="scientific">Bradyrhizobium arachidis</name>
    <dbReference type="NCBI Taxonomy" id="858423"/>
    <lineage>
        <taxon>Bacteria</taxon>
        <taxon>Pseudomonadati</taxon>
        <taxon>Pseudomonadota</taxon>
        <taxon>Alphaproteobacteria</taxon>
        <taxon>Hyphomicrobiales</taxon>
        <taxon>Nitrobacteraceae</taxon>
        <taxon>Bradyrhizobium</taxon>
    </lineage>
</organism>